<evidence type="ECO:0000256" key="2">
    <source>
        <dbReference type="SAM" id="Phobius"/>
    </source>
</evidence>
<accession>A0A3Q3F966</accession>
<dbReference type="InParanoid" id="A0A3Q3F966"/>
<evidence type="ECO:0000313" key="4">
    <source>
        <dbReference type="Proteomes" id="UP000261660"/>
    </source>
</evidence>
<keyword evidence="4" id="KW-1185">Reference proteome</keyword>
<name>A0A3Q3F966_9LABR</name>
<dbReference type="Ensembl" id="ENSLBET00000017470.1">
    <property type="protein sequence ID" value="ENSLBEP00000016526.1"/>
    <property type="gene ID" value="ENSLBEG00000012758.1"/>
</dbReference>
<evidence type="ECO:0000256" key="1">
    <source>
        <dbReference type="SAM" id="MobiDB-lite"/>
    </source>
</evidence>
<dbReference type="AlphaFoldDB" id="A0A3Q3F966"/>
<feature type="transmembrane region" description="Helical" evidence="2">
    <location>
        <begin position="1189"/>
        <end position="1211"/>
    </location>
</feature>
<feature type="region of interest" description="Disordered" evidence="1">
    <location>
        <begin position="115"/>
        <end position="217"/>
    </location>
</feature>
<keyword evidence="2" id="KW-0472">Membrane</keyword>
<dbReference type="Proteomes" id="UP000261660">
    <property type="component" value="Unplaced"/>
</dbReference>
<proteinExistence type="predicted"/>
<dbReference type="STRING" id="56723.ENSLBEP00000016526"/>
<feature type="region of interest" description="Disordered" evidence="1">
    <location>
        <begin position="934"/>
        <end position="958"/>
    </location>
</feature>
<feature type="region of interest" description="Disordered" evidence="1">
    <location>
        <begin position="1153"/>
        <end position="1172"/>
    </location>
</feature>
<dbReference type="GeneTree" id="ENSGT00940000156359"/>
<feature type="compositionally biased region" description="Low complexity" evidence="1">
    <location>
        <begin position="1038"/>
        <end position="1051"/>
    </location>
</feature>
<keyword evidence="2" id="KW-0812">Transmembrane</keyword>
<reference evidence="3" key="1">
    <citation type="submission" date="2025-08" db="UniProtKB">
        <authorList>
            <consortium name="Ensembl"/>
        </authorList>
    </citation>
    <scope>IDENTIFICATION</scope>
</reference>
<protein>
    <submittedName>
        <fullName evidence="3">Lysosomal-trafficking regulator-like</fullName>
    </submittedName>
</protein>
<evidence type="ECO:0000313" key="3">
    <source>
        <dbReference type="Ensembl" id="ENSLBEP00000016526.1"/>
    </source>
</evidence>
<sequence>MSGASNTLAREFLTDVHQLCSAVAQRAEAREEDEEESHMVALGEYLVRGRGFLLLSTLDSIIDQELTCREELLTLLLSLLPLVWKIPVQEEKAPDFTLPSLLEVFLSREVKAAPLRAGQKAPADEQSSGKRSRVGSGTWKSRRSRRTAQRYSVKDARRSQVSTSDSEANVEDKAGPAPGGARSRRSHGSTFRVSCQHHRSEPLQLAPTAPPTATETMSAPYPHARATGSTMADSETLTDPAAISIFNRMENSPFDLCHVLLSLLEKVCKFDMSINHNPSLAVSVVPTLTEILTEFGDCCGPGGGAGGGGGGAEELAGGWTEEPIALVQRMLLRTVLHLMSVDVSQCESLPDSLRRSLTDLLRATLKIRSCLERQNDPFAPRPKKTLQEVQEDFSFSRYRHRALLLPELLEGVLQVLLGCLQASTPNPFFFSQALELIHEFIQHRGLELLEVTVLRLEGVGGARDCEVVGEASERLLGLIAGVFKIISAVKKAKSEQLHQSVCARRRHRRCEYSHFLHHHRDLSGLPVSAFKQAARRNPFEEAGEGKEGLEGDAARYPERCCCLAACAHQCLRLLHTLSPNGPAVLQVLAGVQAVGICCCMDPRSVVGPLLHAFQAPGLQSYQTHVLSVLSRLILEQLGGGQPSEKAKLASCNICTLDSSQLPGLEETLQHADHAVTPSLCYRSQGILPSGGGAEDMLWKWDALEAYQELVFGEDWQLSQQIAGHVCHLTLRGNAVVQWQLYTHIFNPVLQRGVELAHHAQQLGVSTVCTQVCSYHSRCLPVDVLLVYLQTLPALLKSRVIRDLFVSCNGLNQVTELLYLDQTRSLALKVFETLIIGGGRLQADGLLQELESLDAEEREAILGLAEELGSRGSGEGPQSLSKFYEGLKEVYPRHKSRGGQGRGLGRSRAGTHLHVINLFLCVAFLCVSKEAESDRDSANDSEDTSGYDSTASEPLGGRLPYLSPDSVALPSKEQVRRAADVWSVCRWIYLASPLFQRQFFRLGGLDVCLRLMAMVIQKLSCKPKDGKAKKKREGKGKGSPESSAPPASLGPEDMSPGSGEALGPAEGKTKDPAKKLEEEWQLQSIRLLEALLAICLHGANSTLQRIEPELSYQLQSVEETLFEVREQLSRSGVVNSDLAVPLFDSLLRVAMAEVSSGPDPPEEKTDRVSPAGGETVSEVTAPFFNRTSTLLVLSVKVTWLLFLLSACFRFVFFQRS</sequence>
<keyword evidence="2" id="KW-1133">Transmembrane helix</keyword>
<feature type="region of interest" description="Disordered" evidence="1">
    <location>
        <begin position="1024"/>
        <end position="1073"/>
    </location>
</feature>
<reference evidence="3" key="2">
    <citation type="submission" date="2025-09" db="UniProtKB">
        <authorList>
            <consortium name="Ensembl"/>
        </authorList>
    </citation>
    <scope>IDENTIFICATION</scope>
</reference>
<organism evidence="3 4">
    <name type="scientific">Labrus bergylta</name>
    <name type="common">ballan wrasse</name>
    <dbReference type="NCBI Taxonomy" id="56723"/>
    <lineage>
        <taxon>Eukaryota</taxon>
        <taxon>Metazoa</taxon>
        <taxon>Chordata</taxon>
        <taxon>Craniata</taxon>
        <taxon>Vertebrata</taxon>
        <taxon>Euteleostomi</taxon>
        <taxon>Actinopterygii</taxon>
        <taxon>Neopterygii</taxon>
        <taxon>Teleostei</taxon>
        <taxon>Neoteleostei</taxon>
        <taxon>Acanthomorphata</taxon>
        <taxon>Eupercaria</taxon>
        <taxon>Labriformes</taxon>
        <taxon>Labridae</taxon>
        <taxon>Labrus</taxon>
    </lineage>
</organism>